<dbReference type="Proteomes" id="UP000236654">
    <property type="component" value="Unassembled WGS sequence"/>
</dbReference>
<organism evidence="5 6">
    <name type="scientific">Brumimicrobium salinarum</name>
    <dbReference type="NCBI Taxonomy" id="2058658"/>
    <lineage>
        <taxon>Bacteria</taxon>
        <taxon>Pseudomonadati</taxon>
        <taxon>Bacteroidota</taxon>
        <taxon>Flavobacteriia</taxon>
        <taxon>Flavobacteriales</taxon>
        <taxon>Crocinitomicaceae</taxon>
        <taxon>Brumimicrobium</taxon>
    </lineage>
</organism>
<dbReference type="CDD" id="cd17536">
    <property type="entry name" value="REC_YesN-like"/>
    <property type="match status" value="1"/>
</dbReference>
<dbReference type="SUPFAM" id="SSF52172">
    <property type="entry name" value="CheY-like"/>
    <property type="match status" value="1"/>
</dbReference>
<protein>
    <submittedName>
        <fullName evidence="5">DNA-binding response regulator</fullName>
    </submittedName>
</protein>
<dbReference type="SMART" id="SM00850">
    <property type="entry name" value="LytTR"/>
    <property type="match status" value="1"/>
</dbReference>
<dbReference type="Pfam" id="PF00072">
    <property type="entry name" value="Response_reg"/>
    <property type="match status" value="1"/>
</dbReference>
<dbReference type="InterPro" id="IPR007492">
    <property type="entry name" value="LytTR_DNA-bd_dom"/>
</dbReference>
<dbReference type="Gene3D" id="3.40.50.2300">
    <property type="match status" value="1"/>
</dbReference>
<feature type="domain" description="Response regulatory" evidence="3">
    <location>
        <begin position="4"/>
        <end position="117"/>
    </location>
</feature>
<evidence type="ECO:0000259" key="4">
    <source>
        <dbReference type="PROSITE" id="PS50930"/>
    </source>
</evidence>
<evidence type="ECO:0000313" key="6">
    <source>
        <dbReference type="Proteomes" id="UP000236654"/>
    </source>
</evidence>
<sequence>MAYRIVIIDDESRTRSLLTKMVEQTDFPIKVVGEADGVESGLKMIQKQEPDIVLLDIQMSDGSGFDLLDRTKKRNFEVIFVTAHQEFAIRAIKFSALDYILKPVEIEELESAVENAIDAIETKSDLSVRYEELLNNLKNNNKRIVIRTKGSMYVFDLKEIVHCQSDRNYTYFYLNDGRKICTSRTLKDYEDTLGLPDFIRCHRSHIINLNYLDRYERGDGGTIIMKNGTEIPLSRLSRERFLDVLDNL</sequence>
<gene>
    <name evidence="5" type="ORF">CW751_02965</name>
</gene>
<evidence type="ECO:0000256" key="2">
    <source>
        <dbReference type="SAM" id="Coils"/>
    </source>
</evidence>
<dbReference type="Gene3D" id="2.40.50.1020">
    <property type="entry name" value="LytTr DNA-binding domain"/>
    <property type="match status" value="1"/>
</dbReference>
<dbReference type="RefSeq" id="WP_101333493.1">
    <property type="nucleotide sequence ID" value="NZ_PJNI01000001.1"/>
</dbReference>
<keyword evidence="5" id="KW-0238">DNA-binding</keyword>
<feature type="domain" description="HTH LytTR-type" evidence="4">
    <location>
        <begin position="144"/>
        <end position="247"/>
    </location>
</feature>
<dbReference type="OrthoDB" id="2168082at2"/>
<feature type="modified residue" description="4-aspartylphosphate" evidence="1">
    <location>
        <position position="56"/>
    </location>
</feature>
<proteinExistence type="predicted"/>
<dbReference type="PANTHER" id="PTHR37299:SF1">
    <property type="entry name" value="STAGE 0 SPORULATION PROTEIN A HOMOLOG"/>
    <property type="match status" value="1"/>
</dbReference>
<feature type="coiled-coil region" evidence="2">
    <location>
        <begin position="106"/>
        <end position="143"/>
    </location>
</feature>
<evidence type="ECO:0000313" key="5">
    <source>
        <dbReference type="EMBL" id="PKR82309.1"/>
    </source>
</evidence>
<name>A0A2I0R6Y3_9FLAO</name>
<evidence type="ECO:0000256" key="1">
    <source>
        <dbReference type="PROSITE-ProRule" id="PRU00169"/>
    </source>
</evidence>
<dbReference type="SMART" id="SM00448">
    <property type="entry name" value="REC"/>
    <property type="match status" value="1"/>
</dbReference>
<reference evidence="5 6" key="1">
    <citation type="submission" date="2017-12" db="EMBL/GenBank/DDBJ databases">
        <title>The draft genome sequence of Brumimicrobium saltpan LHR20.</title>
        <authorList>
            <person name="Do Z.-J."/>
            <person name="Luo H.-R."/>
        </authorList>
    </citation>
    <scope>NUCLEOTIDE SEQUENCE [LARGE SCALE GENOMIC DNA]</scope>
    <source>
        <strain evidence="5 6">LHR20</strain>
    </source>
</reference>
<dbReference type="InterPro" id="IPR046947">
    <property type="entry name" value="LytR-like"/>
</dbReference>
<dbReference type="EMBL" id="PJNI01000001">
    <property type="protein sequence ID" value="PKR82309.1"/>
    <property type="molecule type" value="Genomic_DNA"/>
</dbReference>
<dbReference type="GO" id="GO:0003677">
    <property type="term" value="F:DNA binding"/>
    <property type="evidence" value="ECO:0007669"/>
    <property type="project" value="UniProtKB-KW"/>
</dbReference>
<dbReference type="PROSITE" id="PS50110">
    <property type="entry name" value="RESPONSE_REGULATORY"/>
    <property type="match status" value="1"/>
</dbReference>
<dbReference type="Pfam" id="PF04397">
    <property type="entry name" value="LytTR"/>
    <property type="match status" value="1"/>
</dbReference>
<evidence type="ECO:0000259" key="3">
    <source>
        <dbReference type="PROSITE" id="PS50110"/>
    </source>
</evidence>
<accession>A0A2I0R6Y3</accession>
<dbReference type="InterPro" id="IPR001789">
    <property type="entry name" value="Sig_transdc_resp-reg_receiver"/>
</dbReference>
<dbReference type="PROSITE" id="PS50930">
    <property type="entry name" value="HTH_LYTTR"/>
    <property type="match status" value="1"/>
</dbReference>
<dbReference type="InterPro" id="IPR011006">
    <property type="entry name" value="CheY-like_superfamily"/>
</dbReference>
<keyword evidence="2" id="KW-0175">Coiled coil</keyword>
<comment type="caution">
    <text evidence="5">The sequence shown here is derived from an EMBL/GenBank/DDBJ whole genome shotgun (WGS) entry which is preliminary data.</text>
</comment>
<keyword evidence="6" id="KW-1185">Reference proteome</keyword>
<dbReference type="PANTHER" id="PTHR37299">
    <property type="entry name" value="TRANSCRIPTIONAL REGULATOR-RELATED"/>
    <property type="match status" value="1"/>
</dbReference>
<keyword evidence="1" id="KW-0597">Phosphoprotein</keyword>
<dbReference type="AlphaFoldDB" id="A0A2I0R6Y3"/>
<dbReference type="GO" id="GO:0000156">
    <property type="term" value="F:phosphorelay response regulator activity"/>
    <property type="evidence" value="ECO:0007669"/>
    <property type="project" value="InterPro"/>
</dbReference>